<reference evidence="2" key="1">
    <citation type="journal article" date="2010" name="Int. J. Syst. Evol. Microbiol.">
        <title>Porticoccus litoralis gen. nov., sp. nov., a gammaproteobacterium isolated from the Yellow Sea.</title>
        <authorList>
            <person name="Oh H.M."/>
            <person name="Kim H."/>
            <person name="Kim K.M."/>
            <person name="Min G.S."/>
            <person name="Cho J.C."/>
        </authorList>
    </citation>
    <scope>NUCLEOTIDE SEQUENCE</scope>
    <source>
        <strain evidence="2">DSM 25064</strain>
    </source>
</reference>
<comment type="caution">
    <text evidence="2">The sequence shown here is derived from an EMBL/GenBank/DDBJ whole genome shotgun (WGS) entry which is preliminary data.</text>
</comment>
<dbReference type="InterPro" id="IPR010727">
    <property type="entry name" value="DUF1302"/>
</dbReference>
<evidence type="ECO:0000313" key="2">
    <source>
        <dbReference type="EMBL" id="MDP1519895.1"/>
    </source>
</evidence>
<feature type="chain" id="PRO_5043914052" description="LysR family transcriptional regulator" evidence="1">
    <location>
        <begin position="32"/>
        <end position="575"/>
    </location>
</feature>
<accession>A0AAW8B1F6</accession>
<dbReference type="RefSeq" id="WP_305169407.1">
    <property type="nucleotide sequence ID" value="NZ_JAUUUU010000001.1"/>
</dbReference>
<dbReference type="EMBL" id="JAUUUU010000001">
    <property type="protein sequence ID" value="MDP1519895.1"/>
    <property type="molecule type" value="Genomic_DNA"/>
</dbReference>
<reference evidence="2" key="2">
    <citation type="submission" date="2023-08" db="EMBL/GenBank/DDBJ databases">
        <authorList>
            <person name="Luo J."/>
        </authorList>
    </citation>
    <scope>NUCLEOTIDE SEQUENCE</scope>
    <source>
        <strain evidence="2">DSM 25064</strain>
    </source>
</reference>
<name>A0AAW8B1F6_9GAMM</name>
<evidence type="ECO:0000313" key="3">
    <source>
        <dbReference type="Proteomes" id="UP001178354"/>
    </source>
</evidence>
<dbReference type="AlphaFoldDB" id="A0AAW8B1F6"/>
<evidence type="ECO:0008006" key="4">
    <source>
        <dbReference type="Google" id="ProtNLM"/>
    </source>
</evidence>
<feature type="signal peptide" evidence="1">
    <location>
        <begin position="1"/>
        <end position="31"/>
    </location>
</feature>
<proteinExistence type="predicted"/>
<keyword evidence="1" id="KW-0732">Signal</keyword>
<organism evidence="2 3">
    <name type="scientific">Porticoccus litoralis</name>
    <dbReference type="NCBI Taxonomy" id="434086"/>
    <lineage>
        <taxon>Bacteria</taxon>
        <taxon>Pseudomonadati</taxon>
        <taxon>Pseudomonadota</taxon>
        <taxon>Gammaproteobacteria</taxon>
        <taxon>Cellvibrionales</taxon>
        <taxon>Porticoccaceae</taxon>
        <taxon>Porticoccus</taxon>
    </lineage>
</organism>
<keyword evidence="3" id="KW-1185">Reference proteome</keyword>
<sequence length="575" mass="65416">MVRKDNTSIMKVGGFLLGFGGLLAASTPALAVDLNYGDGPNFDIKYSGYARATVGVLLEDHDETAADDKWRMNQARATLNLDFDIKTGPLNWKVITRFEHEHQTDYLDDLEDRINETSSTFGGSFYSNYGKGGRKGDFMEQYETTDEVMDMLREIYFDWAVTDRLFVRIGRQQLVWGESDFFQAMDVVHGYDYRGRLFYENNEEWRKPLFLFNFNLDLYEWGGSLNWFIRPGKWDRNEDMGSNYNAEGGRWIPHPYRGADFSQFSGIYDTDHKAGDWDKTTYGIRWNGTWGSMGYSLSYMKAFVTDIPVMNPNPGMSGNPGFTMQGVTVNSYAEDPKKGKLLGDWIFPEIDIFGLSMNYFSMKLDSTLSAEVAYIPNRPYNYGALQSDLPGWEGVVEKDIMKIMLRIDKEFKWMDVLGTHRPSLSSVQLFDTWIMNYDDDDEIVEFASFGSKKKEHTVYLTFFTLLNYTRDTINPSFVIGTDLSNGGGFAIPAVEFVWGDDWRLKVEADLWWNDGDKKKVCGTPDTSGASAASAGMAGCSQGFGAGWLGKRENSAALMDWFADDNQIVVKLTRQF</sequence>
<evidence type="ECO:0000256" key="1">
    <source>
        <dbReference type="SAM" id="SignalP"/>
    </source>
</evidence>
<gene>
    <name evidence="2" type="ORF">Q8A57_02840</name>
</gene>
<dbReference type="Pfam" id="PF06980">
    <property type="entry name" value="DUF1302"/>
    <property type="match status" value="1"/>
</dbReference>
<dbReference type="Proteomes" id="UP001178354">
    <property type="component" value="Unassembled WGS sequence"/>
</dbReference>
<protein>
    <recommendedName>
        <fullName evidence="4">LysR family transcriptional regulator</fullName>
    </recommendedName>
</protein>